<proteinExistence type="predicted"/>
<dbReference type="InterPro" id="IPR011990">
    <property type="entry name" value="TPR-like_helical_dom_sf"/>
</dbReference>
<reference evidence="1 2" key="1">
    <citation type="submission" date="2015-10" db="EMBL/GenBank/DDBJ databases">
        <authorList>
            <person name="Gilbert D.G."/>
        </authorList>
    </citation>
    <scope>NUCLEOTIDE SEQUENCE [LARGE SCALE GENOMIC DNA]</scope>
    <source>
        <strain evidence="1">COMA1</strain>
    </source>
</reference>
<dbReference type="AlphaFoldDB" id="A0A0S4LEQ4"/>
<evidence type="ECO:0000313" key="2">
    <source>
        <dbReference type="Proteomes" id="UP000199032"/>
    </source>
</evidence>
<protein>
    <submittedName>
        <fullName evidence="1">Uncharacterized protein</fullName>
    </submittedName>
</protein>
<dbReference type="Gene3D" id="1.25.40.10">
    <property type="entry name" value="Tetratricopeptide repeat domain"/>
    <property type="match status" value="1"/>
</dbReference>
<name>A0A0S4LEQ4_9BACT</name>
<dbReference type="EMBL" id="CZQA01000008">
    <property type="protein sequence ID" value="CUS35679.1"/>
    <property type="molecule type" value="Genomic_DNA"/>
</dbReference>
<organism evidence="1 2">
    <name type="scientific">Candidatus Nitrospira nitrosa</name>
    <dbReference type="NCBI Taxonomy" id="1742972"/>
    <lineage>
        <taxon>Bacteria</taxon>
        <taxon>Pseudomonadati</taxon>
        <taxon>Nitrospirota</taxon>
        <taxon>Nitrospiria</taxon>
        <taxon>Nitrospirales</taxon>
        <taxon>Nitrospiraceae</taxon>
        <taxon>Nitrospira</taxon>
    </lineage>
</organism>
<dbReference type="STRING" id="1742972.COMA1_20399"/>
<evidence type="ECO:0000313" key="1">
    <source>
        <dbReference type="EMBL" id="CUS35679.1"/>
    </source>
</evidence>
<dbReference type="Proteomes" id="UP000199032">
    <property type="component" value="Unassembled WGS sequence"/>
</dbReference>
<keyword evidence="2" id="KW-1185">Reference proteome</keyword>
<gene>
    <name evidence="1" type="ORF">COMA1_20399</name>
</gene>
<sequence length="50" mass="5886">MYWAYKWYSLGAKQDEKKGEQLRDELTKRMTPAQVNEAQQLIKEWLAGGP</sequence>
<accession>A0A0S4LEQ4</accession>